<dbReference type="SUPFAM" id="SSF53335">
    <property type="entry name" value="S-adenosyl-L-methionine-dependent methyltransferases"/>
    <property type="match status" value="1"/>
</dbReference>
<evidence type="ECO:0000313" key="2">
    <source>
        <dbReference type="Proteomes" id="UP000002630"/>
    </source>
</evidence>
<name>D7G833_ECTSI</name>
<dbReference type="InterPro" id="IPR029063">
    <property type="entry name" value="SAM-dependent_MTases_sf"/>
</dbReference>
<protein>
    <submittedName>
        <fullName evidence="1">Uncharacterized protein</fullName>
    </submittedName>
</protein>
<accession>D7G833</accession>
<keyword evidence="2" id="KW-1185">Reference proteome</keyword>
<sequence length="519" mass="55321">MGSSLLSEPRRKRKRTARATASFRLNYGTAGKNEGTRCARCLPWIAGMFGLTMAVVVCVRNGFKDLAREKARDARLGRAEDHAKSHPLALLLEGQHDIGSQAARFADPDGHCLYPSPGADQPTAERLGVFTCLADTPFFLRALAESLRFRFLVVVDVGSVSLRHGLPASPPGLGAALTGLESEMFPEAPQLQAQVTAGEDPLPDNADLILIDVHKEVLSADDWVDLFRSLMRALSDDGVIVIRGPREQVDATTGAGRNEGAGSTIRAWYGSGHLWDAVTALACDQVAAAAAVGNLDGGIIVLRHAAPGEIDLETVKARCGRNHPGQQGGGVAKGAVAAAPPHPLRFERLFLWSTAPSDITTATAIEAVQAMFGGANEVRKYARRRYDRSVCLNTLNTVATGEAVAWSEASLETESMGGGHLRAEPRHIRHKSVPQSGAAPQWHSAARACLETHLEEHPQDVRAGFALEMVLRATGGSGVDRQVDRLRTRMTEESGPAGGLLWRALHARAAGVAATGLLL</sequence>
<organism evidence="1 2">
    <name type="scientific">Ectocarpus siliculosus</name>
    <name type="common">Brown alga</name>
    <name type="synonym">Conferva siliculosa</name>
    <dbReference type="NCBI Taxonomy" id="2880"/>
    <lineage>
        <taxon>Eukaryota</taxon>
        <taxon>Sar</taxon>
        <taxon>Stramenopiles</taxon>
        <taxon>Ochrophyta</taxon>
        <taxon>PX clade</taxon>
        <taxon>Phaeophyceae</taxon>
        <taxon>Ectocarpales</taxon>
        <taxon>Ectocarpaceae</taxon>
        <taxon>Ectocarpus</taxon>
    </lineage>
</organism>
<reference evidence="1 2" key="1">
    <citation type="journal article" date="2010" name="Nature">
        <title>The Ectocarpus genome and the independent evolution of multicellularity in brown algae.</title>
        <authorList>
            <person name="Cock J.M."/>
            <person name="Sterck L."/>
            <person name="Rouze P."/>
            <person name="Scornet D."/>
            <person name="Allen A.E."/>
            <person name="Amoutzias G."/>
            <person name="Anthouard V."/>
            <person name="Artiguenave F."/>
            <person name="Aury J.M."/>
            <person name="Badger J.H."/>
            <person name="Beszteri B."/>
            <person name="Billiau K."/>
            <person name="Bonnet E."/>
            <person name="Bothwell J.H."/>
            <person name="Bowler C."/>
            <person name="Boyen C."/>
            <person name="Brownlee C."/>
            <person name="Carrano C.J."/>
            <person name="Charrier B."/>
            <person name="Cho G.Y."/>
            <person name="Coelho S.M."/>
            <person name="Collen J."/>
            <person name="Corre E."/>
            <person name="Da Silva C."/>
            <person name="Delage L."/>
            <person name="Delaroque N."/>
            <person name="Dittami S.M."/>
            <person name="Doulbeau S."/>
            <person name="Elias M."/>
            <person name="Farnham G."/>
            <person name="Gachon C.M."/>
            <person name="Gschloessl B."/>
            <person name="Heesch S."/>
            <person name="Jabbari K."/>
            <person name="Jubin C."/>
            <person name="Kawai H."/>
            <person name="Kimura K."/>
            <person name="Kloareg B."/>
            <person name="Kupper F.C."/>
            <person name="Lang D."/>
            <person name="Le Bail A."/>
            <person name="Leblanc C."/>
            <person name="Lerouge P."/>
            <person name="Lohr M."/>
            <person name="Lopez P.J."/>
            <person name="Martens C."/>
            <person name="Maumus F."/>
            <person name="Michel G."/>
            <person name="Miranda-Saavedra D."/>
            <person name="Morales J."/>
            <person name="Moreau H."/>
            <person name="Motomura T."/>
            <person name="Nagasato C."/>
            <person name="Napoli C.A."/>
            <person name="Nelson D.R."/>
            <person name="Nyvall-Collen P."/>
            <person name="Peters A.F."/>
            <person name="Pommier C."/>
            <person name="Potin P."/>
            <person name="Poulain J."/>
            <person name="Quesneville H."/>
            <person name="Read B."/>
            <person name="Rensing S.A."/>
            <person name="Ritter A."/>
            <person name="Rousvoal S."/>
            <person name="Samanta M."/>
            <person name="Samson G."/>
            <person name="Schroeder D.C."/>
            <person name="Segurens B."/>
            <person name="Strittmatter M."/>
            <person name="Tonon T."/>
            <person name="Tregear J.W."/>
            <person name="Valentin K."/>
            <person name="von Dassow P."/>
            <person name="Yamagishi T."/>
            <person name="Van de Peer Y."/>
            <person name="Wincker P."/>
        </authorList>
    </citation>
    <scope>NUCLEOTIDE SEQUENCE [LARGE SCALE GENOMIC DNA]</scope>
    <source>
        <strain evidence="2">Ec32 / CCAP1310/4</strain>
    </source>
</reference>
<proteinExistence type="predicted"/>
<dbReference type="EMBL" id="FN649760">
    <property type="protein sequence ID" value="CBJ34016.1"/>
    <property type="molecule type" value="Genomic_DNA"/>
</dbReference>
<dbReference type="Proteomes" id="UP000002630">
    <property type="component" value="Unassembled WGS sequence"/>
</dbReference>
<evidence type="ECO:0000313" key="1">
    <source>
        <dbReference type="EMBL" id="CBJ34016.1"/>
    </source>
</evidence>
<dbReference type="AlphaFoldDB" id="D7G833"/>
<gene>
    <name evidence="1" type="ORF">Esi_0866_0001</name>
</gene>
<dbReference type="OrthoDB" id="10310582at2759"/>
<dbReference type="InParanoid" id="D7G833"/>